<dbReference type="FunFam" id="3.30.390.10:FF:000001">
    <property type="entry name" value="Enolase"/>
    <property type="match status" value="1"/>
</dbReference>
<comment type="cofactor">
    <cofactor evidence="12">
        <name>Mg(2+)</name>
        <dbReference type="ChEBI" id="CHEBI:18420"/>
    </cofactor>
    <text evidence="12">Binds a second Mg(2+) ion via substrate during catalysis.</text>
</comment>
<sequence>MSTIVDIHGRQILDSRGNPTVEVDVTLVDGTVGTAAVPSGASTGAHEAWELRDGDKSVYLGKGVSKAIENINTKIADELIGMDALDQMAIDGMMLELDGTPNKKNLGANAILGVSLATAHAGASYCEMPLYRYLGGSNARLLPAPMMNILNGGEHADNSVDIQEFMVMPLGFETFSESLRCGCEIFHNLKKVLQDKKLNTAVGDEGGFAPDLGANAEAFDVILTAIEKAGYKPGEQVWFAMDCAATEFYDSDKKVYTIDGKQIDSGGMVDLLASWLDKYPICSIEDGCSEDDWEGWKLLTDRIGDKCQLVGDDLFVTNVERLQRGIDEGIGNSILIKVNQIGTLTETIDAITLAHRNGFTSIASHRSGETEDATIADLAVALATGQIKTGSASRSDRLAKYNQLLRIEEQLGDAAQYGGPLFPRR</sequence>
<dbReference type="GO" id="GO:0006096">
    <property type="term" value="P:glycolytic process"/>
    <property type="evidence" value="ECO:0007669"/>
    <property type="project" value="UniProtKB-UniRule"/>
</dbReference>
<feature type="binding site" evidence="12">
    <location>
        <position position="367"/>
    </location>
    <ligand>
        <name>(2R)-2-phosphoglycerate</name>
        <dbReference type="ChEBI" id="CHEBI:58289"/>
    </ligand>
</feature>
<accession>A0A5C6CKA8</accession>
<evidence type="ECO:0000256" key="5">
    <source>
        <dbReference type="ARBA" id="ARBA00022490"/>
    </source>
</evidence>
<dbReference type="SFLD" id="SFLDF00002">
    <property type="entry name" value="enolase"/>
    <property type="match status" value="1"/>
</dbReference>
<keyword evidence="7 12" id="KW-0479">Metal-binding</keyword>
<evidence type="ECO:0000256" key="13">
    <source>
        <dbReference type="PIRSR" id="PIRSR001400-1"/>
    </source>
</evidence>
<dbReference type="Pfam" id="PF03952">
    <property type="entry name" value="Enolase_N"/>
    <property type="match status" value="1"/>
</dbReference>
<evidence type="ECO:0000256" key="1">
    <source>
        <dbReference type="ARBA" id="ARBA00005031"/>
    </source>
</evidence>
<dbReference type="SMART" id="SM01192">
    <property type="entry name" value="Enolase_C"/>
    <property type="match status" value="1"/>
</dbReference>
<feature type="binding site" evidence="12 15">
    <location>
        <position position="312"/>
    </location>
    <ligand>
        <name>Mg(2+)</name>
        <dbReference type="ChEBI" id="CHEBI:18420"/>
    </ligand>
</feature>
<dbReference type="Gene3D" id="3.30.390.10">
    <property type="entry name" value="Enolase-like, N-terminal domain"/>
    <property type="match status" value="1"/>
</dbReference>
<dbReference type="PRINTS" id="PR00148">
    <property type="entry name" value="ENOLASE"/>
</dbReference>
<evidence type="ECO:0000256" key="12">
    <source>
        <dbReference type="HAMAP-Rule" id="MF_00318"/>
    </source>
</evidence>
<comment type="similarity">
    <text evidence="2 12">Belongs to the enolase family.</text>
</comment>
<name>A0A5C6CKA8_9BACT</name>
<keyword evidence="10 12" id="KW-0456">Lyase</keyword>
<feature type="binding site" evidence="12">
    <location>
        <position position="388"/>
    </location>
    <ligand>
        <name>(2R)-2-phosphoglycerate</name>
        <dbReference type="ChEBI" id="CHEBI:58289"/>
    </ligand>
</feature>
<proteinExistence type="inferred from homology"/>
<feature type="domain" description="Enolase N-terminal" evidence="17">
    <location>
        <begin position="4"/>
        <end position="134"/>
    </location>
</feature>
<dbReference type="SFLD" id="SFLDG00178">
    <property type="entry name" value="enolase"/>
    <property type="match status" value="1"/>
</dbReference>
<dbReference type="CDD" id="cd03313">
    <property type="entry name" value="enolase"/>
    <property type="match status" value="1"/>
</dbReference>
<dbReference type="AlphaFoldDB" id="A0A5C6CKA8"/>
<dbReference type="GO" id="GO:0000015">
    <property type="term" value="C:phosphopyruvate hydratase complex"/>
    <property type="evidence" value="ECO:0007669"/>
    <property type="project" value="InterPro"/>
</dbReference>
<dbReference type="InterPro" id="IPR000941">
    <property type="entry name" value="Enolase"/>
</dbReference>
<feature type="binding site" evidence="12 15">
    <location>
        <position position="285"/>
    </location>
    <ligand>
        <name>Mg(2+)</name>
        <dbReference type="ChEBI" id="CHEBI:18420"/>
    </ligand>
</feature>
<evidence type="ECO:0000256" key="9">
    <source>
        <dbReference type="ARBA" id="ARBA00023152"/>
    </source>
</evidence>
<evidence type="ECO:0000256" key="4">
    <source>
        <dbReference type="ARBA" id="ARBA00017068"/>
    </source>
</evidence>
<evidence type="ECO:0000256" key="8">
    <source>
        <dbReference type="ARBA" id="ARBA00022842"/>
    </source>
</evidence>
<dbReference type="FunFam" id="3.20.20.120:FF:000001">
    <property type="entry name" value="Enolase"/>
    <property type="match status" value="1"/>
</dbReference>
<evidence type="ECO:0000256" key="11">
    <source>
        <dbReference type="ARBA" id="ARBA00045763"/>
    </source>
</evidence>
<evidence type="ECO:0000256" key="10">
    <source>
        <dbReference type="ARBA" id="ARBA00023239"/>
    </source>
</evidence>
<dbReference type="SUPFAM" id="SSF51604">
    <property type="entry name" value="Enolase C-terminal domain-like"/>
    <property type="match status" value="1"/>
</dbReference>
<comment type="function">
    <text evidence="11 12">Catalyzes the reversible conversion of 2-phosphoglycerate (2-PG) into phosphoenolpyruvate (PEP). It is essential for the degradation of carbohydrates via glycolysis.</text>
</comment>
<comment type="pathway">
    <text evidence="1 12">Carbohydrate degradation; glycolysis; pyruvate from D-glyceraldehyde 3-phosphate: step 4/5.</text>
</comment>
<evidence type="ECO:0000256" key="6">
    <source>
        <dbReference type="ARBA" id="ARBA00022525"/>
    </source>
</evidence>
<evidence type="ECO:0000256" key="3">
    <source>
        <dbReference type="ARBA" id="ARBA00012058"/>
    </source>
</evidence>
<dbReference type="Pfam" id="PF00113">
    <property type="entry name" value="Enolase_C"/>
    <property type="match status" value="1"/>
</dbReference>
<protein>
    <recommendedName>
        <fullName evidence="4 12">Enolase</fullName>
        <ecNumber evidence="3 12">4.2.1.11</ecNumber>
    </recommendedName>
    <alternativeName>
        <fullName evidence="12">2-phospho-D-glycerate hydro-lyase</fullName>
    </alternativeName>
    <alternativeName>
        <fullName evidence="12">2-phosphoglycerate dehydratase</fullName>
    </alternativeName>
</protein>
<comment type="caution">
    <text evidence="18">The sequence shown here is derived from an EMBL/GenBank/DDBJ whole genome shotgun (WGS) entry which is preliminary data.</text>
</comment>
<feature type="binding site" evidence="12 15">
    <location>
        <position position="242"/>
    </location>
    <ligand>
        <name>Mg(2+)</name>
        <dbReference type="ChEBI" id="CHEBI:18420"/>
    </ligand>
</feature>
<keyword evidence="5 12" id="KW-0963">Cytoplasm</keyword>
<evidence type="ECO:0000256" key="2">
    <source>
        <dbReference type="ARBA" id="ARBA00009604"/>
    </source>
</evidence>
<evidence type="ECO:0000259" key="16">
    <source>
        <dbReference type="SMART" id="SM01192"/>
    </source>
</evidence>
<organism evidence="18 19">
    <name type="scientific">Bythopirellula polymerisocia</name>
    <dbReference type="NCBI Taxonomy" id="2528003"/>
    <lineage>
        <taxon>Bacteria</taxon>
        <taxon>Pseudomonadati</taxon>
        <taxon>Planctomycetota</taxon>
        <taxon>Planctomycetia</taxon>
        <taxon>Pirellulales</taxon>
        <taxon>Lacipirellulaceae</taxon>
        <taxon>Bythopirellula</taxon>
    </lineage>
</organism>
<evidence type="ECO:0000259" key="17">
    <source>
        <dbReference type="SMART" id="SM01193"/>
    </source>
</evidence>
<dbReference type="PANTHER" id="PTHR11902:SF1">
    <property type="entry name" value="ENOLASE"/>
    <property type="match status" value="1"/>
</dbReference>
<dbReference type="PIRSF" id="PIRSF001400">
    <property type="entry name" value="Enolase"/>
    <property type="match status" value="1"/>
</dbReference>
<feature type="binding site" evidence="14">
    <location>
        <position position="388"/>
    </location>
    <ligand>
        <name>substrate</name>
    </ligand>
</feature>
<reference evidence="18 19" key="1">
    <citation type="submission" date="2019-02" db="EMBL/GenBank/DDBJ databases">
        <title>Deep-cultivation of Planctomycetes and their phenomic and genomic characterization uncovers novel biology.</title>
        <authorList>
            <person name="Wiegand S."/>
            <person name="Jogler M."/>
            <person name="Boedeker C."/>
            <person name="Pinto D."/>
            <person name="Vollmers J."/>
            <person name="Rivas-Marin E."/>
            <person name="Kohn T."/>
            <person name="Peeters S.H."/>
            <person name="Heuer A."/>
            <person name="Rast P."/>
            <person name="Oberbeckmann S."/>
            <person name="Bunk B."/>
            <person name="Jeske O."/>
            <person name="Meyerdierks A."/>
            <person name="Storesund J.E."/>
            <person name="Kallscheuer N."/>
            <person name="Luecker S."/>
            <person name="Lage O.M."/>
            <person name="Pohl T."/>
            <person name="Merkel B.J."/>
            <person name="Hornburger P."/>
            <person name="Mueller R.-W."/>
            <person name="Bruemmer F."/>
            <person name="Labrenz M."/>
            <person name="Spormann A.M."/>
            <person name="Op Den Camp H."/>
            <person name="Overmann J."/>
            <person name="Amann R."/>
            <person name="Jetten M.S.M."/>
            <person name="Mascher T."/>
            <person name="Medema M.H."/>
            <person name="Devos D.P."/>
            <person name="Kaster A.-K."/>
            <person name="Ovreas L."/>
            <person name="Rohde M."/>
            <person name="Galperin M.Y."/>
            <person name="Jogler C."/>
        </authorList>
    </citation>
    <scope>NUCLEOTIDE SEQUENCE [LARGE SCALE GENOMIC DNA]</scope>
    <source>
        <strain evidence="18 19">Pla144</strain>
    </source>
</reference>
<feature type="active site" description="Proton acceptor" evidence="12 13">
    <location>
        <position position="337"/>
    </location>
</feature>
<feature type="binding site" evidence="12">
    <location>
        <position position="337"/>
    </location>
    <ligand>
        <name>(2R)-2-phosphoglycerate</name>
        <dbReference type="ChEBI" id="CHEBI:58289"/>
    </ligand>
</feature>
<feature type="binding site" evidence="12">
    <location>
        <position position="366"/>
    </location>
    <ligand>
        <name>(2R)-2-phosphoglycerate</name>
        <dbReference type="ChEBI" id="CHEBI:58289"/>
    </ligand>
</feature>
<keyword evidence="19" id="KW-1185">Reference proteome</keyword>
<dbReference type="InterPro" id="IPR020810">
    <property type="entry name" value="Enolase_C"/>
</dbReference>
<dbReference type="HAMAP" id="MF_00318">
    <property type="entry name" value="Enolase"/>
    <property type="match status" value="1"/>
</dbReference>
<dbReference type="GO" id="GO:0004634">
    <property type="term" value="F:phosphopyruvate hydratase activity"/>
    <property type="evidence" value="ECO:0007669"/>
    <property type="project" value="UniProtKB-UniRule"/>
</dbReference>
<evidence type="ECO:0000256" key="15">
    <source>
        <dbReference type="PIRSR" id="PIRSR001400-3"/>
    </source>
</evidence>
<dbReference type="GO" id="GO:0005576">
    <property type="term" value="C:extracellular region"/>
    <property type="evidence" value="ECO:0007669"/>
    <property type="project" value="UniProtKB-SubCell"/>
</dbReference>
<feature type="binding site" evidence="12">
    <location>
        <position position="163"/>
    </location>
    <ligand>
        <name>(2R)-2-phosphoglycerate</name>
        <dbReference type="ChEBI" id="CHEBI:58289"/>
    </ligand>
</feature>
<dbReference type="Proteomes" id="UP000318437">
    <property type="component" value="Unassembled WGS sequence"/>
</dbReference>
<dbReference type="SMART" id="SM01193">
    <property type="entry name" value="Enolase_N"/>
    <property type="match status" value="1"/>
</dbReference>
<keyword evidence="8 12" id="KW-0460">Magnesium</keyword>
<evidence type="ECO:0000256" key="14">
    <source>
        <dbReference type="PIRSR" id="PIRSR001400-2"/>
    </source>
</evidence>
<keyword evidence="6 12" id="KW-0964">Secreted</keyword>
<evidence type="ECO:0000313" key="18">
    <source>
        <dbReference type="EMBL" id="TWU23731.1"/>
    </source>
</evidence>
<dbReference type="RefSeq" id="WP_146452216.1">
    <property type="nucleotide sequence ID" value="NZ_SJPS01000006.1"/>
</dbReference>
<dbReference type="GO" id="GO:0000287">
    <property type="term" value="F:magnesium ion binding"/>
    <property type="evidence" value="ECO:0007669"/>
    <property type="project" value="UniProtKB-UniRule"/>
</dbReference>
<dbReference type="EMBL" id="SJPS01000006">
    <property type="protein sequence ID" value="TWU23731.1"/>
    <property type="molecule type" value="Genomic_DNA"/>
</dbReference>
<dbReference type="InterPro" id="IPR020811">
    <property type="entry name" value="Enolase_N"/>
</dbReference>
<dbReference type="OrthoDB" id="9804716at2"/>
<dbReference type="PANTHER" id="PTHR11902">
    <property type="entry name" value="ENOLASE"/>
    <property type="match status" value="1"/>
</dbReference>
<dbReference type="SUPFAM" id="SSF54826">
    <property type="entry name" value="Enolase N-terminal domain-like"/>
    <property type="match status" value="1"/>
</dbReference>
<comment type="cofactor">
    <cofactor evidence="15">
        <name>Mg(2+)</name>
        <dbReference type="ChEBI" id="CHEBI:18420"/>
    </cofactor>
    <text evidence="15">Mg(2+) is required for catalysis and for stabilizing the dimer.</text>
</comment>
<dbReference type="GO" id="GO:0009986">
    <property type="term" value="C:cell surface"/>
    <property type="evidence" value="ECO:0007669"/>
    <property type="project" value="UniProtKB-SubCell"/>
</dbReference>
<comment type="subcellular location">
    <subcellularLocation>
        <location evidence="12">Cytoplasm</location>
    </subcellularLocation>
    <subcellularLocation>
        <location evidence="12">Secreted</location>
    </subcellularLocation>
    <subcellularLocation>
        <location evidence="12">Cell surface</location>
    </subcellularLocation>
    <text evidence="12">Fractions of enolase are present in both the cytoplasm and on the cell surface.</text>
</comment>
<feature type="active site" description="Proton donor" evidence="12 13">
    <location>
        <position position="205"/>
    </location>
</feature>
<keyword evidence="9 12" id="KW-0324">Glycolysis</keyword>
<dbReference type="NCBIfam" id="TIGR01060">
    <property type="entry name" value="eno"/>
    <property type="match status" value="1"/>
</dbReference>
<dbReference type="InterPro" id="IPR036849">
    <property type="entry name" value="Enolase-like_C_sf"/>
</dbReference>
<feature type="binding site" evidence="14">
    <location>
        <position position="285"/>
    </location>
    <ligand>
        <name>substrate</name>
    </ligand>
</feature>
<dbReference type="Gene3D" id="3.20.20.120">
    <property type="entry name" value="Enolase-like C-terminal domain"/>
    <property type="match status" value="1"/>
</dbReference>
<dbReference type="InterPro" id="IPR029017">
    <property type="entry name" value="Enolase-like_N"/>
</dbReference>
<dbReference type="SFLD" id="SFLDS00001">
    <property type="entry name" value="Enolase"/>
    <property type="match status" value="1"/>
</dbReference>
<feature type="domain" description="Enolase C-terminal TIM barrel" evidence="16">
    <location>
        <begin position="139"/>
        <end position="425"/>
    </location>
</feature>
<feature type="binding site" evidence="14">
    <location>
        <position position="155"/>
    </location>
    <ligand>
        <name>substrate</name>
    </ligand>
</feature>
<feature type="binding site" evidence="14">
    <location>
        <begin position="364"/>
        <end position="367"/>
    </location>
    <ligand>
        <name>substrate</name>
    </ligand>
</feature>
<evidence type="ECO:0000313" key="19">
    <source>
        <dbReference type="Proteomes" id="UP000318437"/>
    </source>
</evidence>
<dbReference type="EC" id="4.2.1.11" evidence="3 12"/>
<evidence type="ECO:0000256" key="7">
    <source>
        <dbReference type="ARBA" id="ARBA00022723"/>
    </source>
</evidence>
<dbReference type="UniPathway" id="UPA00109">
    <property type="reaction ID" value="UER00187"/>
</dbReference>
<feature type="binding site" evidence="14">
    <location>
        <position position="164"/>
    </location>
    <ligand>
        <name>substrate</name>
    </ligand>
</feature>
<gene>
    <name evidence="12 18" type="primary">eno</name>
    <name evidence="18" type="ORF">Pla144_39060</name>
</gene>
<comment type="catalytic activity">
    <reaction evidence="12">
        <text>(2R)-2-phosphoglycerate = phosphoenolpyruvate + H2O</text>
        <dbReference type="Rhea" id="RHEA:10164"/>
        <dbReference type="ChEBI" id="CHEBI:15377"/>
        <dbReference type="ChEBI" id="CHEBI:58289"/>
        <dbReference type="ChEBI" id="CHEBI:58702"/>
        <dbReference type="EC" id="4.2.1.11"/>
    </reaction>
</comment>
<dbReference type="PROSITE" id="PS00164">
    <property type="entry name" value="ENOLASE"/>
    <property type="match status" value="1"/>
</dbReference>
<dbReference type="InterPro" id="IPR020809">
    <property type="entry name" value="Enolase_CS"/>
</dbReference>
<feature type="binding site" evidence="14">
    <location>
        <position position="312"/>
    </location>
    <ligand>
        <name>substrate</name>
    </ligand>
</feature>